<dbReference type="InterPro" id="IPR051783">
    <property type="entry name" value="NAD(P)-dependent_oxidoreduct"/>
</dbReference>
<reference evidence="2 3" key="1">
    <citation type="submission" date="2019-06" db="EMBL/GenBank/DDBJ databases">
        <title>Draft genome sequence of Miniimonas arenae KCTC 19750T isolated from sea sand.</title>
        <authorList>
            <person name="Park S.-J."/>
        </authorList>
    </citation>
    <scope>NUCLEOTIDE SEQUENCE [LARGE SCALE GENOMIC DNA]</scope>
    <source>
        <strain evidence="2 3">KCTC 19750</strain>
    </source>
</reference>
<sequence length="524" mass="57113">MRVVVTGLSGNAGTALLRALSAEPAIGSVLGIARRLPDRTAEPYRAAEWAALDLTGEEDAVVEELTALFRGADAVVHLAWLIQPNRDRELLRTANVEGTRRVARAVAEAGVPHLVVASSVGAYAPVDDDEPRDESWPTDGISTSHYSVDKAAQEAVLDELERDRPDVIVTRVRPSLVFQADAGAEIPRLFLGPLIPVRLLRHGRLPALTVPAGLRLQAVHSDDLADAYRLALLRRPRGAVNVAAPDVLRAQDLARIVGNDRLVEVPPGVVRAALALAYDTHLVVADPGWLDMAMGAPLLDTTRATEELGWTPRRTAAEALEELLQGMGQGQGVPSGPLHPASTPALGEEALPRRARHVSVPPTLDSELLGLYLSDHLTGATAGLGRIERMAEAYQDLPLHGELAELAEQVRGERDLYRVLLDYLHLPRRRHRQLLSGVAERIGRLKLNGRVVERSPLTVLLEAELMRSALVGKQAGWQTIADHAEELGLDPDRFVALVERTDRQIETIERLHAYARARAFREQD</sequence>
<organism evidence="2 3">
    <name type="scientific">Miniimonas arenae</name>
    <dbReference type="NCBI Taxonomy" id="676201"/>
    <lineage>
        <taxon>Bacteria</taxon>
        <taxon>Bacillati</taxon>
        <taxon>Actinomycetota</taxon>
        <taxon>Actinomycetes</taxon>
        <taxon>Micrococcales</taxon>
        <taxon>Beutenbergiaceae</taxon>
        <taxon>Miniimonas</taxon>
    </lineage>
</organism>
<dbReference type="GO" id="GO:0004029">
    <property type="term" value="F:aldehyde dehydrogenase (NAD+) activity"/>
    <property type="evidence" value="ECO:0007669"/>
    <property type="project" value="TreeGrafter"/>
</dbReference>
<accession>A0A5C5B7Y3</accession>
<dbReference type="Pfam" id="PF01370">
    <property type="entry name" value="Epimerase"/>
    <property type="match status" value="1"/>
</dbReference>
<protein>
    <submittedName>
        <fullName evidence="2">NAD-dependent epimerase/dehydratase family protein</fullName>
    </submittedName>
</protein>
<dbReference type="InterPro" id="IPR001509">
    <property type="entry name" value="Epimerase_deHydtase"/>
</dbReference>
<evidence type="ECO:0000313" key="2">
    <source>
        <dbReference type="EMBL" id="TNU72804.1"/>
    </source>
</evidence>
<dbReference type="AlphaFoldDB" id="A0A5C5B7Y3"/>
<dbReference type="OrthoDB" id="3338687at2"/>
<comment type="caution">
    <text evidence="2">The sequence shown here is derived from an EMBL/GenBank/DDBJ whole genome shotgun (WGS) entry which is preliminary data.</text>
</comment>
<feature type="domain" description="NAD-dependent epimerase/dehydratase" evidence="1">
    <location>
        <begin position="3"/>
        <end position="242"/>
    </location>
</feature>
<dbReference type="Gene3D" id="3.40.50.720">
    <property type="entry name" value="NAD(P)-binding Rossmann-like Domain"/>
    <property type="match status" value="1"/>
</dbReference>
<dbReference type="PANTHER" id="PTHR48079:SF6">
    <property type="entry name" value="NAD(P)-BINDING DOMAIN-CONTAINING PROTEIN-RELATED"/>
    <property type="match status" value="1"/>
</dbReference>
<dbReference type="GO" id="GO:0005737">
    <property type="term" value="C:cytoplasm"/>
    <property type="evidence" value="ECO:0007669"/>
    <property type="project" value="TreeGrafter"/>
</dbReference>
<dbReference type="SUPFAM" id="SSF51735">
    <property type="entry name" value="NAD(P)-binding Rossmann-fold domains"/>
    <property type="match status" value="1"/>
</dbReference>
<name>A0A5C5B7Y3_9MICO</name>
<proteinExistence type="predicted"/>
<dbReference type="InterPro" id="IPR036291">
    <property type="entry name" value="NAD(P)-bd_dom_sf"/>
</dbReference>
<dbReference type="PANTHER" id="PTHR48079">
    <property type="entry name" value="PROTEIN YEEZ"/>
    <property type="match status" value="1"/>
</dbReference>
<evidence type="ECO:0000259" key="1">
    <source>
        <dbReference type="Pfam" id="PF01370"/>
    </source>
</evidence>
<keyword evidence="3" id="KW-1185">Reference proteome</keyword>
<dbReference type="Proteomes" id="UP000313849">
    <property type="component" value="Unassembled WGS sequence"/>
</dbReference>
<evidence type="ECO:0000313" key="3">
    <source>
        <dbReference type="Proteomes" id="UP000313849"/>
    </source>
</evidence>
<dbReference type="EMBL" id="VENP01000109">
    <property type="protein sequence ID" value="TNU72804.1"/>
    <property type="molecule type" value="Genomic_DNA"/>
</dbReference>
<gene>
    <name evidence="2" type="ORF">FH969_14770</name>
</gene>